<dbReference type="PANTHER" id="PTHR23530:SF1">
    <property type="entry name" value="PERMEASE, MAJOR FACILITATOR SUPERFAMILY-RELATED"/>
    <property type="match status" value="1"/>
</dbReference>
<evidence type="ECO:0000313" key="3">
    <source>
        <dbReference type="EMBL" id="ONH32848.1"/>
    </source>
</evidence>
<dbReference type="InterPro" id="IPR011701">
    <property type="entry name" value="MFS"/>
</dbReference>
<evidence type="ECO:0000256" key="2">
    <source>
        <dbReference type="SAM" id="Phobius"/>
    </source>
</evidence>
<dbReference type="Proteomes" id="UP000188929">
    <property type="component" value="Unassembled WGS sequence"/>
</dbReference>
<keyword evidence="2" id="KW-0812">Transmembrane</keyword>
<evidence type="ECO:0000256" key="1">
    <source>
        <dbReference type="SAM" id="MobiDB-lite"/>
    </source>
</evidence>
<organism evidence="3 4">
    <name type="scientific">Pseudofrankia asymbiotica</name>
    <dbReference type="NCBI Taxonomy" id="1834516"/>
    <lineage>
        <taxon>Bacteria</taxon>
        <taxon>Bacillati</taxon>
        <taxon>Actinomycetota</taxon>
        <taxon>Actinomycetes</taxon>
        <taxon>Frankiales</taxon>
        <taxon>Frankiaceae</taxon>
        <taxon>Pseudofrankia</taxon>
    </lineage>
</organism>
<feature type="transmembrane region" description="Helical" evidence="2">
    <location>
        <begin position="302"/>
        <end position="319"/>
    </location>
</feature>
<dbReference type="EMBL" id="MOMC01000008">
    <property type="protein sequence ID" value="ONH32848.1"/>
    <property type="molecule type" value="Genomic_DNA"/>
</dbReference>
<keyword evidence="4" id="KW-1185">Reference proteome</keyword>
<feature type="transmembrane region" description="Helical" evidence="2">
    <location>
        <begin position="16"/>
        <end position="40"/>
    </location>
</feature>
<dbReference type="InterPro" id="IPR053160">
    <property type="entry name" value="MFS_DHA3_Transporter"/>
</dbReference>
<dbReference type="AlphaFoldDB" id="A0A1V2II46"/>
<dbReference type="PANTHER" id="PTHR23530">
    <property type="entry name" value="TRANSPORT PROTEIN-RELATED"/>
    <property type="match status" value="1"/>
</dbReference>
<dbReference type="GO" id="GO:0022857">
    <property type="term" value="F:transmembrane transporter activity"/>
    <property type="evidence" value="ECO:0007669"/>
    <property type="project" value="InterPro"/>
</dbReference>
<feature type="transmembrane region" description="Helical" evidence="2">
    <location>
        <begin position="280"/>
        <end position="296"/>
    </location>
</feature>
<feature type="region of interest" description="Disordered" evidence="1">
    <location>
        <begin position="176"/>
        <end position="201"/>
    </location>
</feature>
<dbReference type="STRING" id="1834516.BL253_03785"/>
<reference evidence="4" key="1">
    <citation type="submission" date="2016-10" db="EMBL/GenBank/DDBJ databases">
        <title>Frankia sp. NRRL B-16386 Genome sequencing.</title>
        <authorList>
            <person name="Ghodhbane-Gtari F."/>
            <person name="Swanson E."/>
            <person name="Gueddou A."/>
            <person name="Hezbri K."/>
            <person name="Ktari K."/>
            <person name="Nouioui I."/>
            <person name="Morris K."/>
            <person name="Simpson S."/>
            <person name="Abebe-Akele F."/>
            <person name="Thomas K."/>
            <person name="Gtari M."/>
            <person name="Tisa L.S."/>
        </authorList>
    </citation>
    <scope>NUCLEOTIDE SEQUENCE [LARGE SCALE GENOMIC DNA]</scope>
    <source>
        <strain evidence="4">NRRL B-16386</strain>
    </source>
</reference>
<dbReference type="SUPFAM" id="SSF103473">
    <property type="entry name" value="MFS general substrate transporter"/>
    <property type="match status" value="1"/>
</dbReference>
<comment type="caution">
    <text evidence="3">The sequence shown here is derived from an EMBL/GenBank/DDBJ whole genome shotgun (WGS) entry which is preliminary data.</text>
</comment>
<dbReference type="InterPro" id="IPR036259">
    <property type="entry name" value="MFS_trans_sf"/>
</dbReference>
<feature type="transmembrane region" description="Helical" evidence="2">
    <location>
        <begin position="129"/>
        <end position="147"/>
    </location>
</feature>
<feature type="transmembrane region" description="Helical" evidence="2">
    <location>
        <begin position="340"/>
        <end position="360"/>
    </location>
</feature>
<dbReference type="Gene3D" id="1.20.1250.20">
    <property type="entry name" value="MFS general substrate transporter like domains"/>
    <property type="match status" value="1"/>
</dbReference>
<keyword evidence="2" id="KW-1133">Transmembrane helix</keyword>
<feature type="transmembrane region" description="Helical" evidence="2">
    <location>
        <begin position="366"/>
        <end position="385"/>
    </location>
</feature>
<feature type="transmembrane region" description="Helical" evidence="2">
    <location>
        <begin position="252"/>
        <end position="273"/>
    </location>
</feature>
<evidence type="ECO:0000313" key="4">
    <source>
        <dbReference type="Proteomes" id="UP000188929"/>
    </source>
</evidence>
<keyword evidence="2" id="KW-0472">Membrane</keyword>
<accession>A0A1V2II46</accession>
<dbReference type="Pfam" id="PF07690">
    <property type="entry name" value="MFS_1"/>
    <property type="match status" value="1"/>
</dbReference>
<protein>
    <submittedName>
        <fullName evidence="3">MFS transporter</fullName>
    </submittedName>
</protein>
<gene>
    <name evidence="3" type="ORF">BL253_03785</name>
</gene>
<name>A0A1V2II46_9ACTN</name>
<sequence>MYTYAFLEECVPFYPLYALLFADSGVSAGGISALFALWSAATFLLEIPSGVWADVVSRRRLLMFAPLLDAAGYALWAVAPSIWSFAVGFVLLGAGTALRSGALQALVYAELDRLGATAAYPRLIGRSQAAGGAAGLLATALAGPLVAVGGYPVVGAVSVAALLLCAAAGRALPEQRPVRGTGQAGPDGSAPSPDEDAGGGEGGSGLAVLRAALGVVRRCAPVRRALLLSAALTGIAALDEYVPLLVRDTGVAPATVPLLVLAVTAGSTLGGLVAGRGGRWLAALLAVAAVLLAVGAGSGAPVGIAGVAVAFGVFYWALAQADARLQDSLDDSSRATVTSLSGAGMEAVGIATFAAYGVGADGLGMPAHWLFAAAAVPYLLVALAGRRGRRVRPPPLRARRDPG</sequence>
<proteinExistence type="predicted"/>